<dbReference type="Proteomes" id="UP001597353">
    <property type="component" value="Unassembled WGS sequence"/>
</dbReference>
<dbReference type="SUPFAM" id="SSF158442">
    <property type="entry name" value="DsbB-like"/>
    <property type="match status" value="1"/>
</dbReference>
<dbReference type="Gene3D" id="1.20.1550.10">
    <property type="entry name" value="DsbB-like"/>
    <property type="match status" value="1"/>
</dbReference>
<keyword evidence="4 6" id="KW-1133">Transmembrane helix</keyword>
<dbReference type="InterPro" id="IPR003752">
    <property type="entry name" value="DiS_bond_form_DsbB/BdbC"/>
</dbReference>
<dbReference type="RefSeq" id="WP_390265809.1">
    <property type="nucleotide sequence ID" value="NZ_JBHUGH010000038.1"/>
</dbReference>
<feature type="transmembrane region" description="Helical" evidence="6">
    <location>
        <begin position="61"/>
        <end position="81"/>
    </location>
</feature>
<evidence type="ECO:0000313" key="8">
    <source>
        <dbReference type="Proteomes" id="UP001597353"/>
    </source>
</evidence>
<evidence type="ECO:0000313" key="7">
    <source>
        <dbReference type="EMBL" id="MFD1914432.1"/>
    </source>
</evidence>
<evidence type="ECO:0000256" key="4">
    <source>
        <dbReference type="ARBA" id="ARBA00022989"/>
    </source>
</evidence>
<keyword evidence="3 6" id="KW-0812">Transmembrane</keyword>
<dbReference type="PIRSF" id="PIRSF033913">
    <property type="entry name" value="S-S_format_DsbB"/>
    <property type="match status" value="1"/>
</dbReference>
<sequence>MNDRMLVAIATLGSAALLGGALLFQYVGGLAPCPMCLWQRWPHLAAILIGLVALALPARIWAALGAAAAATTAGLGVYHAGVEQGWWQGPTTCTAAPIGGLSSQELLDQILNAPLVRCDEIAWQFLGLSMPAWNAILSLGLVMIWGAAFVALGKRSG</sequence>
<keyword evidence="8" id="KW-1185">Reference proteome</keyword>
<evidence type="ECO:0000256" key="2">
    <source>
        <dbReference type="ARBA" id="ARBA00022475"/>
    </source>
</evidence>
<evidence type="ECO:0000256" key="5">
    <source>
        <dbReference type="ARBA" id="ARBA00023136"/>
    </source>
</evidence>
<dbReference type="Pfam" id="PF02600">
    <property type="entry name" value="DsbB"/>
    <property type="match status" value="1"/>
</dbReference>
<dbReference type="EMBL" id="JBHUGH010000038">
    <property type="protein sequence ID" value="MFD1914432.1"/>
    <property type="molecule type" value="Genomic_DNA"/>
</dbReference>
<evidence type="ECO:0000256" key="3">
    <source>
        <dbReference type="ARBA" id="ARBA00022692"/>
    </source>
</evidence>
<feature type="transmembrane region" description="Helical" evidence="6">
    <location>
        <begin position="132"/>
        <end position="152"/>
    </location>
</feature>
<comment type="subcellular location">
    <subcellularLocation>
        <location evidence="1">Cell membrane</location>
        <topology evidence="1">Multi-pass membrane protein</topology>
    </subcellularLocation>
</comment>
<proteinExistence type="predicted"/>
<evidence type="ECO:0000256" key="1">
    <source>
        <dbReference type="ARBA" id="ARBA00004651"/>
    </source>
</evidence>
<name>A0ABW4SA74_9RHOB</name>
<dbReference type="PANTHER" id="PTHR36570:SF3">
    <property type="entry name" value="DISULFIDE BOND FORMATION PROTEIN B"/>
    <property type="match status" value="1"/>
</dbReference>
<dbReference type="InterPro" id="IPR024199">
    <property type="entry name" value="Uncharacterised_DsbB"/>
</dbReference>
<keyword evidence="5 6" id="KW-0472">Membrane</keyword>
<dbReference type="PANTHER" id="PTHR36570">
    <property type="entry name" value="DISULFIDE BOND FORMATION PROTEIN B"/>
    <property type="match status" value="1"/>
</dbReference>
<feature type="transmembrane region" description="Helical" evidence="6">
    <location>
        <begin position="39"/>
        <end position="56"/>
    </location>
</feature>
<comment type="caution">
    <text evidence="7">The sequence shown here is derived from an EMBL/GenBank/DDBJ whole genome shotgun (WGS) entry which is preliminary data.</text>
</comment>
<evidence type="ECO:0000256" key="6">
    <source>
        <dbReference type="SAM" id="Phobius"/>
    </source>
</evidence>
<accession>A0ABW4SA74</accession>
<gene>
    <name evidence="7" type="ORF">ACFSGJ_19695</name>
</gene>
<dbReference type="InterPro" id="IPR050183">
    <property type="entry name" value="DsbB"/>
</dbReference>
<reference evidence="8" key="1">
    <citation type="journal article" date="2019" name="Int. J. Syst. Evol. Microbiol.">
        <title>The Global Catalogue of Microorganisms (GCM) 10K type strain sequencing project: providing services to taxonomists for standard genome sequencing and annotation.</title>
        <authorList>
            <consortium name="The Broad Institute Genomics Platform"/>
            <consortium name="The Broad Institute Genome Sequencing Center for Infectious Disease"/>
            <person name="Wu L."/>
            <person name="Ma J."/>
        </authorList>
    </citation>
    <scope>NUCLEOTIDE SEQUENCE [LARGE SCALE GENOMIC DNA]</scope>
    <source>
        <strain evidence="8">CGMCC 4.7242</strain>
    </source>
</reference>
<dbReference type="InterPro" id="IPR023380">
    <property type="entry name" value="DsbB-like_sf"/>
</dbReference>
<keyword evidence="2" id="KW-1003">Cell membrane</keyword>
<protein>
    <submittedName>
        <fullName evidence="7">Disulfide bond formation protein B</fullName>
    </submittedName>
</protein>
<organism evidence="7 8">
    <name type="scientific">Halodurantibacterium flavum</name>
    <dbReference type="NCBI Taxonomy" id="1382802"/>
    <lineage>
        <taxon>Bacteria</taxon>
        <taxon>Pseudomonadati</taxon>
        <taxon>Pseudomonadota</taxon>
        <taxon>Alphaproteobacteria</taxon>
        <taxon>Rhodobacterales</taxon>
        <taxon>Paracoccaceae</taxon>
        <taxon>Halodurantibacterium</taxon>
    </lineage>
</organism>